<keyword evidence="2" id="KW-0663">Pyridoxal phosphate</keyword>
<keyword evidence="6" id="KW-1185">Reference proteome</keyword>
<evidence type="ECO:0000256" key="1">
    <source>
        <dbReference type="ARBA" id="ARBA00001933"/>
    </source>
</evidence>
<reference evidence="5 6" key="1">
    <citation type="submission" date="2018-12" db="EMBL/GenBank/DDBJ databases">
        <title>Lysinibacillus antri sp. nov., isolated from a cave soil.</title>
        <authorList>
            <person name="Narsing Rao M.P."/>
            <person name="Zhang H."/>
            <person name="Dong Z.-Y."/>
            <person name="Niu X.-K."/>
            <person name="Zhang K."/>
            <person name="Fang B.-Z."/>
            <person name="Kang Y.-Q."/>
            <person name="Xiao M."/>
            <person name="Li W.-J."/>
        </authorList>
    </citation>
    <scope>NUCLEOTIDE SEQUENCE [LARGE SCALE GENOMIC DNA]</scope>
    <source>
        <strain evidence="5 6">SYSU K30002</strain>
    </source>
</reference>
<dbReference type="InterPro" id="IPR015421">
    <property type="entry name" value="PyrdxlP-dep_Trfase_major"/>
</dbReference>
<dbReference type="Proteomes" id="UP000287910">
    <property type="component" value="Unassembled WGS sequence"/>
</dbReference>
<accession>A0A3S0R7N6</accession>
<dbReference type="SUPFAM" id="SSF53383">
    <property type="entry name" value="PLP-dependent transferases"/>
    <property type="match status" value="1"/>
</dbReference>
<sequence>MLQFPSHGANYEALYKNFGLDLPEVVFDLSENVNSLGIPKQIEKLWPSLQQQLLTYPHPEAEPLRTMIATKHHVQKECVLVGNGGAELLTFYAQLYRGKKVILVHPTFSEYKMTLEAAGADVIDLTISDVAAYQLPIEEIKQEMTDADCLYLCNPNNPTGALISKTILLELIQYGEKVGCAVLIDEAFMDWTDEEHSAINLVNEFKHVTVLRSMTKMYGIAGIRLGYLIGSPQLVRDLRKRLPHWNVNNLAISIGVECLNDEQFRQESINYQHKQKVYLVDYLLSRNCIVTNSVVNFLCFQLANPTDTREFYFHCLKRGVVLRHTENYIGMDGKWLRIGIKSAEALAKFQEVMDEWYA</sequence>
<comment type="caution">
    <text evidence="5">The sequence shown here is derived from an EMBL/GenBank/DDBJ whole genome shotgun (WGS) entry which is preliminary data.</text>
</comment>
<dbReference type="Gene3D" id="3.90.1150.10">
    <property type="entry name" value="Aspartate Aminotransferase, domain 1"/>
    <property type="match status" value="1"/>
</dbReference>
<evidence type="ECO:0000256" key="3">
    <source>
        <dbReference type="RuleBase" id="RU000481"/>
    </source>
</evidence>
<keyword evidence="3 5" id="KW-0808">Transferase</keyword>
<keyword evidence="3 5" id="KW-0032">Aminotransferase</keyword>
<dbReference type="PROSITE" id="PS00105">
    <property type="entry name" value="AA_TRANSFER_CLASS_1"/>
    <property type="match status" value="1"/>
</dbReference>
<evidence type="ECO:0000256" key="2">
    <source>
        <dbReference type="ARBA" id="ARBA00022898"/>
    </source>
</evidence>
<feature type="domain" description="Aminotransferase class I/classII large" evidence="4">
    <location>
        <begin position="26"/>
        <end position="346"/>
    </location>
</feature>
<dbReference type="Gene3D" id="3.40.640.10">
    <property type="entry name" value="Type I PLP-dependent aspartate aminotransferase-like (Major domain)"/>
    <property type="match status" value="1"/>
</dbReference>
<dbReference type="PANTHER" id="PTHR42885:SF1">
    <property type="entry name" value="THREONINE-PHOSPHATE DECARBOXYLASE"/>
    <property type="match status" value="1"/>
</dbReference>
<name>A0A3S0R7N6_9BACI</name>
<dbReference type="GO" id="GO:0008483">
    <property type="term" value="F:transaminase activity"/>
    <property type="evidence" value="ECO:0007669"/>
    <property type="project" value="UniProtKB-KW"/>
</dbReference>
<comment type="similarity">
    <text evidence="3">Belongs to the class-I pyridoxal-phosphate-dependent aminotransferase family.</text>
</comment>
<dbReference type="RefSeq" id="WP_126657992.1">
    <property type="nucleotide sequence ID" value="NZ_RYYR01000005.1"/>
</dbReference>
<gene>
    <name evidence="5" type="ORF">EK386_05285</name>
</gene>
<dbReference type="GO" id="GO:0030170">
    <property type="term" value="F:pyridoxal phosphate binding"/>
    <property type="evidence" value="ECO:0007669"/>
    <property type="project" value="InterPro"/>
</dbReference>
<dbReference type="InterPro" id="IPR015422">
    <property type="entry name" value="PyrdxlP-dep_Trfase_small"/>
</dbReference>
<evidence type="ECO:0000313" key="6">
    <source>
        <dbReference type="Proteomes" id="UP000287910"/>
    </source>
</evidence>
<dbReference type="CDD" id="cd00609">
    <property type="entry name" value="AAT_like"/>
    <property type="match status" value="1"/>
</dbReference>
<dbReference type="Pfam" id="PF00155">
    <property type="entry name" value="Aminotran_1_2"/>
    <property type="match status" value="1"/>
</dbReference>
<dbReference type="InterPro" id="IPR004838">
    <property type="entry name" value="NHTrfase_class1_PyrdxlP-BS"/>
</dbReference>
<protein>
    <recommendedName>
        <fullName evidence="3">Aminotransferase</fullName>
        <ecNumber evidence="3">2.6.1.-</ecNumber>
    </recommendedName>
</protein>
<dbReference type="AlphaFoldDB" id="A0A3S0R7N6"/>
<dbReference type="EMBL" id="RYYR01000005">
    <property type="protein sequence ID" value="RUL55142.1"/>
    <property type="molecule type" value="Genomic_DNA"/>
</dbReference>
<evidence type="ECO:0000313" key="5">
    <source>
        <dbReference type="EMBL" id="RUL55142.1"/>
    </source>
</evidence>
<evidence type="ECO:0000259" key="4">
    <source>
        <dbReference type="Pfam" id="PF00155"/>
    </source>
</evidence>
<comment type="cofactor">
    <cofactor evidence="1 3">
        <name>pyridoxal 5'-phosphate</name>
        <dbReference type="ChEBI" id="CHEBI:597326"/>
    </cofactor>
</comment>
<organism evidence="5 6">
    <name type="scientific">Lysinibacillus antri</name>
    <dbReference type="NCBI Taxonomy" id="2498145"/>
    <lineage>
        <taxon>Bacteria</taxon>
        <taxon>Bacillati</taxon>
        <taxon>Bacillota</taxon>
        <taxon>Bacilli</taxon>
        <taxon>Bacillales</taxon>
        <taxon>Bacillaceae</taxon>
        <taxon>Lysinibacillus</taxon>
    </lineage>
</organism>
<dbReference type="InterPro" id="IPR015424">
    <property type="entry name" value="PyrdxlP-dep_Trfase"/>
</dbReference>
<proteinExistence type="inferred from homology"/>
<dbReference type="PANTHER" id="PTHR42885">
    <property type="entry name" value="HISTIDINOL-PHOSPHATE AMINOTRANSFERASE-RELATED"/>
    <property type="match status" value="1"/>
</dbReference>
<dbReference type="EC" id="2.6.1.-" evidence="3"/>
<dbReference type="InterPro" id="IPR004839">
    <property type="entry name" value="Aminotransferase_I/II_large"/>
</dbReference>